<comment type="caution">
    <text evidence="4">The sequence shown here is derived from an EMBL/GenBank/DDBJ whole genome shotgun (WGS) entry which is preliminary data.</text>
</comment>
<proteinExistence type="predicted"/>
<gene>
    <name evidence="4" type="ORF">ACFOEB_14570</name>
</gene>
<dbReference type="PANTHER" id="PTHR37834">
    <property type="entry name" value="GDSL-LIKE LIPASE/ACYLHYDROLASE DOMAIN PROTEIN (AFU_ORTHOLOGUE AFUA_2G00620)"/>
    <property type="match status" value="1"/>
</dbReference>
<dbReference type="RefSeq" id="WP_382417667.1">
    <property type="nucleotide sequence ID" value="NZ_AP031500.1"/>
</dbReference>
<evidence type="ECO:0000256" key="1">
    <source>
        <dbReference type="SAM" id="SignalP"/>
    </source>
</evidence>
<accession>A0ABV7HRD4</accession>
<organism evidence="4 5">
    <name type="scientific">Gilvimarinus japonicus</name>
    <dbReference type="NCBI Taxonomy" id="1796469"/>
    <lineage>
        <taxon>Bacteria</taxon>
        <taxon>Pseudomonadati</taxon>
        <taxon>Pseudomonadota</taxon>
        <taxon>Gammaproteobacteria</taxon>
        <taxon>Cellvibrionales</taxon>
        <taxon>Cellvibrionaceae</taxon>
        <taxon>Gilvimarinus</taxon>
    </lineage>
</organism>
<dbReference type="InterPro" id="IPR037461">
    <property type="entry name" value="CtCE2-like_dom"/>
</dbReference>
<reference evidence="5" key="1">
    <citation type="journal article" date="2019" name="Int. J. Syst. Evol. Microbiol.">
        <title>The Global Catalogue of Microorganisms (GCM) 10K type strain sequencing project: providing services to taxonomists for standard genome sequencing and annotation.</title>
        <authorList>
            <consortium name="The Broad Institute Genomics Platform"/>
            <consortium name="The Broad Institute Genome Sequencing Center for Infectious Disease"/>
            <person name="Wu L."/>
            <person name="Ma J."/>
        </authorList>
    </citation>
    <scope>NUCLEOTIDE SEQUENCE [LARGE SCALE GENOMIC DNA]</scope>
    <source>
        <strain evidence="5">KCTC 52141</strain>
    </source>
</reference>
<dbReference type="InterPro" id="IPR036514">
    <property type="entry name" value="SGNH_hydro_sf"/>
</dbReference>
<dbReference type="EMBL" id="JBHRTL010000030">
    <property type="protein sequence ID" value="MFC3156434.1"/>
    <property type="molecule type" value="Genomic_DNA"/>
</dbReference>
<dbReference type="Pfam" id="PF17996">
    <property type="entry name" value="CE2_N"/>
    <property type="match status" value="1"/>
</dbReference>
<evidence type="ECO:0000313" key="5">
    <source>
        <dbReference type="Proteomes" id="UP001595548"/>
    </source>
</evidence>
<feature type="domain" description="SGNH hydrolase-type esterase" evidence="2">
    <location>
        <begin position="152"/>
        <end position="320"/>
    </location>
</feature>
<protein>
    <submittedName>
        <fullName evidence="4">GDSL-type esterase/lipase family protein</fullName>
    </submittedName>
</protein>
<feature type="chain" id="PRO_5046005529" evidence="1">
    <location>
        <begin position="19"/>
        <end position="362"/>
    </location>
</feature>
<dbReference type="InterPro" id="IPR013830">
    <property type="entry name" value="SGNH_hydro"/>
</dbReference>
<dbReference type="PANTHER" id="PTHR37834:SF2">
    <property type="entry name" value="ESTERASE, SGNH HYDROLASE-TYPE"/>
    <property type="match status" value="1"/>
</dbReference>
<dbReference type="InterPro" id="IPR052762">
    <property type="entry name" value="PCW_deacetylase/CE"/>
</dbReference>
<dbReference type="InterPro" id="IPR040794">
    <property type="entry name" value="CE2_N"/>
</dbReference>
<dbReference type="Gene3D" id="2.60.120.260">
    <property type="entry name" value="Galactose-binding domain-like"/>
    <property type="match status" value="1"/>
</dbReference>
<feature type="domain" description="Carbohydrate esterase 2 N-terminal" evidence="3">
    <location>
        <begin position="39"/>
        <end position="143"/>
    </location>
</feature>
<evidence type="ECO:0000259" key="2">
    <source>
        <dbReference type="Pfam" id="PF13472"/>
    </source>
</evidence>
<keyword evidence="1" id="KW-0732">Signal</keyword>
<feature type="signal peptide" evidence="1">
    <location>
        <begin position="1"/>
        <end position="18"/>
    </location>
</feature>
<dbReference type="PROSITE" id="PS51257">
    <property type="entry name" value="PROKAR_LIPOPROTEIN"/>
    <property type="match status" value="1"/>
</dbReference>
<evidence type="ECO:0000313" key="4">
    <source>
        <dbReference type="EMBL" id="MFC3156434.1"/>
    </source>
</evidence>
<dbReference type="Pfam" id="PF13472">
    <property type="entry name" value="Lipase_GDSL_2"/>
    <property type="match status" value="1"/>
</dbReference>
<keyword evidence="5" id="KW-1185">Reference proteome</keyword>
<name>A0ABV7HRD4_9GAMM</name>
<dbReference type="Gene3D" id="3.40.50.1110">
    <property type="entry name" value="SGNH hydrolase"/>
    <property type="match status" value="1"/>
</dbReference>
<dbReference type="SUPFAM" id="SSF52266">
    <property type="entry name" value="SGNH hydrolase"/>
    <property type="match status" value="1"/>
</dbReference>
<dbReference type="Proteomes" id="UP001595548">
    <property type="component" value="Unassembled WGS sequence"/>
</dbReference>
<dbReference type="CDD" id="cd01831">
    <property type="entry name" value="Endoglucanase_E_like"/>
    <property type="match status" value="1"/>
</dbReference>
<sequence length="362" mass="39571">MRIVLLISFGLIALGGCAAQQTKPQLQTIAAQDNQIRWSGRTQALPDGAMRFGYPSVSANLNISGGDLSVLASSSKAQSYLAVTVDDQPPRRFELSTQPQLYRLVKNDGEAHRIRLSHLSETWRGVITLEHFELTGGKLLAPPPAPKRKLLVIGDSVTCGEGVHRPADHSCAENASWPDPDHSYGMLLGQKLNAETQLVCYGGRGLTRSWDGNTRDPQAPQFFNQAVANNEAPPADLTAFVPDVILISLGTNDFSLGIGPLPEREHFVSTYVDFTQRLLTLYPSAEIAVTEGAIVNDNADPSRPQKTVLRDYIAATVAQVDNPRLRQILSQYHPGDQCDAHPTGQQHRAMARELLPEIQPLF</sequence>
<evidence type="ECO:0000259" key="3">
    <source>
        <dbReference type="Pfam" id="PF17996"/>
    </source>
</evidence>